<evidence type="ECO:0000256" key="9">
    <source>
        <dbReference type="ARBA" id="ARBA00022777"/>
    </source>
</evidence>
<gene>
    <name evidence="18" type="ORF">C8A00DRAFT_28763</name>
</gene>
<dbReference type="PANTHER" id="PTHR43706:SF50">
    <property type="entry name" value="NADH DEHYDROGENASE (UBIQUINONE)-RELATED"/>
    <property type="match status" value="1"/>
</dbReference>
<comment type="subcellular location">
    <subcellularLocation>
        <location evidence="1">Mitochondrion inner membrane</location>
        <topology evidence="1">Peripheral membrane protein</topology>
        <orientation evidence="1">Intermembrane side</orientation>
    </subcellularLocation>
</comment>
<keyword evidence="15" id="KW-0520">NAD</keyword>
<dbReference type="SMART" id="SM00054">
    <property type="entry name" value="EFh"/>
    <property type="match status" value="1"/>
</dbReference>
<dbReference type="PROSITE" id="PS50222">
    <property type="entry name" value="EF_HAND_2"/>
    <property type="match status" value="1"/>
</dbReference>
<keyword evidence="13" id="KW-0809">Transit peptide</keyword>
<dbReference type="PROSITE" id="PS00018">
    <property type="entry name" value="EF_HAND_1"/>
    <property type="match status" value="1"/>
</dbReference>
<organism evidence="18 19">
    <name type="scientific">Chaetomidium leptoderma</name>
    <dbReference type="NCBI Taxonomy" id="669021"/>
    <lineage>
        <taxon>Eukaryota</taxon>
        <taxon>Fungi</taxon>
        <taxon>Dikarya</taxon>
        <taxon>Ascomycota</taxon>
        <taxon>Pezizomycotina</taxon>
        <taxon>Sordariomycetes</taxon>
        <taxon>Sordariomycetidae</taxon>
        <taxon>Sordariales</taxon>
        <taxon>Chaetomiaceae</taxon>
        <taxon>Chaetomidium</taxon>
    </lineage>
</organism>
<evidence type="ECO:0000313" key="19">
    <source>
        <dbReference type="Proteomes" id="UP001302745"/>
    </source>
</evidence>
<evidence type="ECO:0000313" key="18">
    <source>
        <dbReference type="EMBL" id="KAK4158258.1"/>
    </source>
</evidence>
<comment type="pathway">
    <text evidence="2 16">Pyrimidine metabolism; UMP biosynthesis via salvage pathway; UMP from uridine: step 1/1.</text>
</comment>
<dbReference type="PANTHER" id="PTHR43706">
    <property type="entry name" value="NADH DEHYDROGENASE"/>
    <property type="match status" value="1"/>
</dbReference>
<dbReference type="InterPro" id="IPR023753">
    <property type="entry name" value="FAD/NAD-binding_dom"/>
</dbReference>
<comment type="catalytic activity">
    <reaction evidence="16">
        <text>cytidine + ATP = CMP + ADP + H(+)</text>
        <dbReference type="Rhea" id="RHEA:24674"/>
        <dbReference type="ChEBI" id="CHEBI:15378"/>
        <dbReference type="ChEBI" id="CHEBI:17562"/>
        <dbReference type="ChEBI" id="CHEBI:30616"/>
        <dbReference type="ChEBI" id="CHEBI:60377"/>
        <dbReference type="ChEBI" id="CHEBI:456216"/>
        <dbReference type="EC" id="2.7.1.48"/>
    </reaction>
</comment>
<evidence type="ECO:0000256" key="11">
    <source>
        <dbReference type="ARBA" id="ARBA00022837"/>
    </source>
</evidence>
<dbReference type="GO" id="GO:0005509">
    <property type="term" value="F:calcium ion binding"/>
    <property type="evidence" value="ECO:0007669"/>
    <property type="project" value="InterPro"/>
</dbReference>
<dbReference type="InterPro" id="IPR002048">
    <property type="entry name" value="EF_hand_dom"/>
</dbReference>
<keyword evidence="12 16" id="KW-0067">ATP-binding</keyword>
<dbReference type="EC" id="2.7.1.48" evidence="16"/>
<evidence type="ECO:0000256" key="1">
    <source>
        <dbReference type="ARBA" id="ARBA00004137"/>
    </source>
</evidence>
<dbReference type="InterPro" id="IPR027417">
    <property type="entry name" value="P-loop_NTPase"/>
</dbReference>
<keyword evidence="14" id="KW-0560">Oxidoreductase</keyword>
<reference evidence="18" key="1">
    <citation type="journal article" date="2023" name="Mol. Phylogenet. Evol.">
        <title>Genome-scale phylogeny and comparative genomics of the fungal order Sordariales.</title>
        <authorList>
            <person name="Hensen N."/>
            <person name="Bonometti L."/>
            <person name="Westerberg I."/>
            <person name="Brannstrom I.O."/>
            <person name="Guillou S."/>
            <person name="Cros-Aarteil S."/>
            <person name="Calhoun S."/>
            <person name="Haridas S."/>
            <person name="Kuo A."/>
            <person name="Mondo S."/>
            <person name="Pangilinan J."/>
            <person name="Riley R."/>
            <person name="LaButti K."/>
            <person name="Andreopoulos B."/>
            <person name="Lipzen A."/>
            <person name="Chen C."/>
            <person name="Yan M."/>
            <person name="Daum C."/>
            <person name="Ng V."/>
            <person name="Clum A."/>
            <person name="Steindorff A."/>
            <person name="Ohm R.A."/>
            <person name="Martin F."/>
            <person name="Silar P."/>
            <person name="Natvig D.O."/>
            <person name="Lalanne C."/>
            <person name="Gautier V."/>
            <person name="Ament-Velasquez S.L."/>
            <person name="Kruys A."/>
            <person name="Hutchinson M.I."/>
            <person name="Powell A.J."/>
            <person name="Barry K."/>
            <person name="Miller A.N."/>
            <person name="Grigoriev I.V."/>
            <person name="Debuchy R."/>
            <person name="Gladieux P."/>
            <person name="Hiltunen Thoren M."/>
            <person name="Johannesson H."/>
        </authorList>
    </citation>
    <scope>NUCLEOTIDE SEQUENCE</scope>
    <source>
        <strain evidence="18">CBS 538.74</strain>
    </source>
</reference>
<dbReference type="NCBIfam" id="TIGR00235">
    <property type="entry name" value="udk"/>
    <property type="match status" value="1"/>
</dbReference>
<dbReference type="GO" id="GO:0003954">
    <property type="term" value="F:NADH dehydrogenase activity"/>
    <property type="evidence" value="ECO:0007669"/>
    <property type="project" value="InterPro"/>
</dbReference>
<evidence type="ECO:0000256" key="6">
    <source>
        <dbReference type="ARBA" id="ARBA00022630"/>
    </source>
</evidence>
<keyword evidence="8 16" id="KW-0547">Nucleotide-binding</keyword>
<dbReference type="InterPro" id="IPR000836">
    <property type="entry name" value="PRTase_dom"/>
</dbReference>
<dbReference type="InterPro" id="IPR000764">
    <property type="entry name" value="Uridine_kinase-like"/>
</dbReference>
<dbReference type="InterPro" id="IPR036188">
    <property type="entry name" value="FAD/NAD-bd_sf"/>
</dbReference>
<evidence type="ECO:0000256" key="14">
    <source>
        <dbReference type="ARBA" id="ARBA00023002"/>
    </source>
</evidence>
<name>A0AAN7A1Q9_9PEZI</name>
<dbReference type="EMBL" id="MU856840">
    <property type="protein sequence ID" value="KAK4158258.1"/>
    <property type="molecule type" value="Genomic_DNA"/>
</dbReference>
<sequence>MPASVADDVAAILNAAAVPATDGTIAKRAHYAPPWADVSIIGIAGSSGSGKSTLSHAIVSKLNLPWVVILSMDSFYKSLDAESSRKAFRNEYDFDSPDAIDFDVLVQRLRDLKAGKRAEIPVYSFEKHARLDRTTSIYSPHVLILEGIFALYDPRLLDLMDMKIFCEADADTCLSRRILRDQRDRGRDIEGIIKQWFTFVKPNFEKFVDPQRKVADVIVPRGVENHVAMSMVVQFIQHRLLEKSTHHRAALTRLEIGAQSELLSKKVTVMKQTSQMRGMNTIIHNIDTASEDFIFYFDRLSALLVEQALNNIPFAPADIPTPQGLSYAGLRPKGEVSAVIVLRGGAALEAGLHRCITDCKTGRVLIQSNIRTGEPELHYMVLPKDIDTHEAVLLLDAQMSSGGSALMAVQVLVDHGVRADRIVLVTYSAGRMGLHRLTKVFPEIAVVVGQVVQDIEERWVEKRLLNFGYRAAAWFGSSVLLVGLGVVGFFIYDASTYKSHSSQADVDISALAINPRRGGPKNLPILESFLDDNDSEEMRNQKGKPRLVILGGGWGGVALMKELVPENYHVTVISPANYFLFTPMLPSATVGTLGLRSLVEPIRRIIHGVRGHFLHARAEDVDFSSRLIEVSQKDCNGVEQRFYVPYDKLVVAVGSVTNPHGVKGLEHCHFLKDINDAREIRNKIIQNLELACLPTTTDNERKRLLSFVVSGGGPTGVEFAAELSDLLNEDLIQLFPRLLRNEISVHLIQSRDHILNTYDETLSKYAEDRFARDQVGVLTNSRVSEVRSESIVFTQQDENGKVITKELPMGFCLWSTGVSQNEFCKTLAKKLGGNVQTNRHALETDTHLRVNGTPLGDVYAIGDCSTVQNNVADHIVSFLRSLAWKHGSDPENLQLRFDDWRSVAEQVKKRFPQAVGHLKRLDKLFAEYDSDQSGTLDFGELRELLKQIDSKLTSLPATAQRAHQQGQYLAHKFNKLARATPGLQANEIREGDLDAAVYKAFEYKHLGSLAYIGNSAVFDLGKGRGVAGGLWAVYAWRSIYFAQSVSFRTRMLMAMDWAKRGLFGRDLMSY</sequence>
<dbReference type="InterPro" id="IPR029057">
    <property type="entry name" value="PRTase-like"/>
</dbReference>
<evidence type="ECO:0000256" key="10">
    <source>
        <dbReference type="ARBA" id="ARBA00022827"/>
    </source>
</evidence>
<evidence type="ECO:0000256" key="16">
    <source>
        <dbReference type="RuleBase" id="RU003825"/>
    </source>
</evidence>
<dbReference type="InterPro" id="IPR006083">
    <property type="entry name" value="PRK/URK"/>
</dbReference>
<keyword evidence="10" id="KW-0274">FAD</keyword>
<dbReference type="CDD" id="cd02023">
    <property type="entry name" value="UMPK"/>
    <property type="match status" value="1"/>
</dbReference>
<dbReference type="GO" id="GO:0004849">
    <property type="term" value="F:uridine kinase activity"/>
    <property type="evidence" value="ECO:0007669"/>
    <property type="project" value="UniProtKB-EC"/>
</dbReference>
<dbReference type="AlphaFoldDB" id="A0AAN7A1Q9"/>
<dbReference type="FunFam" id="3.40.50.2020:FF:000010">
    <property type="entry name" value="Uridine-cytidine kinase"/>
    <property type="match status" value="1"/>
</dbReference>
<dbReference type="InterPro" id="IPR011992">
    <property type="entry name" value="EF-hand-dom_pair"/>
</dbReference>
<evidence type="ECO:0000256" key="12">
    <source>
        <dbReference type="ARBA" id="ARBA00022840"/>
    </source>
</evidence>
<dbReference type="Pfam" id="PF22366">
    <property type="entry name" value="NDH2_C"/>
    <property type="match status" value="1"/>
</dbReference>
<proteinExistence type="inferred from homology"/>
<dbReference type="NCBIfam" id="NF004018">
    <property type="entry name" value="PRK05480.1"/>
    <property type="match status" value="1"/>
</dbReference>
<dbReference type="Proteomes" id="UP001302745">
    <property type="component" value="Unassembled WGS sequence"/>
</dbReference>
<dbReference type="Gene3D" id="3.50.50.100">
    <property type="match status" value="2"/>
</dbReference>
<evidence type="ECO:0000256" key="13">
    <source>
        <dbReference type="ARBA" id="ARBA00022946"/>
    </source>
</evidence>
<feature type="domain" description="EF-hand" evidence="17">
    <location>
        <begin position="916"/>
        <end position="951"/>
    </location>
</feature>
<dbReference type="CDD" id="cd06223">
    <property type="entry name" value="PRTases_typeI"/>
    <property type="match status" value="1"/>
</dbReference>
<keyword evidence="19" id="KW-1185">Reference proteome</keyword>
<evidence type="ECO:0000256" key="5">
    <source>
        <dbReference type="ARBA" id="ARBA00005408"/>
    </source>
</evidence>
<dbReference type="InterPro" id="IPR018247">
    <property type="entry name" value="EF_Hand_1_Ca_BS"/>
</dbReference>
<dbReference type="PRINTS" id="PR00988">
    <property type="entry name" value="URIDINKINASE"/>
</dbReference>
<evidence type="ECO:0000256" key="8">
    <source>
        <dbReference type="ARBA" id="ARBA00022741"/>
    </source>
</evidence>
<evidence type="ECO:0000256" key="3">
    <source>
        <dbReference type="ARBA" id="ARBA00004784"/>
    </source>
</evidence>
<keyword evidence="9 16" id="KW-0418">Kinase</keyword>
<dbReference type="Gene3D" id="3.40.50.300">
    <property type="entry name" value="P-loop containing nucleotide triphosphate hydrolases"/>
    <property type="match status" value="1"/>
</dbReference>
<dbReference type="InterPro" id="IPR003593">
    <property type="entry name" value="AAA+_ATPase"/>
</dbReference>
<dbReference type="GO" id="GO:0005524">
    <property type="term" value="F:ATP binding"/>
    <property type="evidence" value="ECO:0007669"/>
    <property type="project" value="UniProtKB-KW"/>
</dbReference>
<keyword evidence="7 16" id="KW-0808">Transferase</keyword>
<dbReference type="SUPFAM" id="SSF47473">
    <property type="entry name" value="EF-hand"/>
    <property type="match status" value="1"/>
</dbReference>
<reference evidence="18" key="2">
    <citation type="submission" date="2023-05" db="EMBL/GenBank/DDBJ databases">
        <authorList>
            <consortium name="Lawrence Berkeley National Laboratory"/>
            <person name="Steindorff A."/>
            <person name="Hensen N."/>
            <person name="Bonometti L."/>
            <person name="Westerberg I."/>
            <person name="Brannstrom I.O."/>
            <person name="Guillou S."/>
            <person name="Cros-Aarteil S."/>
            <person name="Calhoun S."/>
            <person name="Haridas S."/>
            <person name="Kuo A."/>
            <person name="Mondo S."/>
            <person name="Pangilinan J."/>
            <person name="Riley R."/>
            <person name="Labutti K."/>
            <person name="Andreopoulos B."/>
            <person name="Lipzen A."/>
            <person name="Chen C."/>
            <person name="Yanf M."/>
            <person name="Daum C."/>
            <person name="Ng V."/>
            <person name="Clum A."/>
            <person name="Ohm R."/>
            <person name="Martin F."/>
            <person name="Silar P."/>
            <person name="Natvig D."/>
            <person name="Lalanne C."/>
            <person name="Gautier V."/>
            <person name="Ament-Velasquez S.L."/>
            <person name="Kruys A."/>
            <person name="Hutchinson M.I."/>
            <person name="Powell A.J."/>
            <person name="Barry K."/>
            <person name="Miller A.N."/>
            <person name="Grigoriev I.V."/>
            <person name="Debuchy R."/>
            <person name="Gladieux P."/>
            <person name="Thoren M.H."/>
            <person name="Johannesson H."/>
        </authorList>
    </citation>
    <scope>NUCLEOTIDE SEQUENCE</scope>
    <source>
        <strain evidence="18">CBS 538.74</strain>
    </source>
</reference>
<dbReference type="Pfam" id="PF14681">
    <property type="entry name" value="UPRTase"/>
    <property type="match status" value="1"/>
</dbReference>
<dbReference type="GO" id="GO:0005743">
    <property type="term" value="C:mitochondrial inner membrane"/>
    <property type="evidence" value="ECO:0007669"/>
    <property type="project" value="UniProtKB-SubCell"/>
</dbReference>
<dbReference type="SUPFAM" id="SSF53271">
    <property type="entry name" value="PRTase-like"/>
    <property type="match status" value="1"/>
</dbReference>
<evidence type="ECO:0000259" key="17">
    <source>
        <dbReference type="PROSITE" id="PS50222"/>
    </source>
</evidence>
<dbReference type="GO" id="GO:0008655">
    <property type="term" value="P:pyrimidine-containing compound salvage"/>
    <property type="evidence" value="ECO:0007669"/>
    <property type="project" value="UniProtKB-ARBA"/>
</dbReference>
<dbReference type="FunFam" id="3.40.50.300:FF:000339">
    <property type="entry name" value="Uridine kinase"/>
    <property type="match status" value="1"/>
</dbReference>
<dbReference type="SUPFAM" id="SSF51905">
    <property type="entry name" value="FAD/NAD(P)-binding domain"/>
    <property type="match status" value="2"/>
</dbReference>
<dbReference type="InterPro" id="IPR054585">
    <property type="entry name" value="NDH2-like_C"/>
</dbReference>
<evidence type="ECO:0000256" key="7">
    <source>
        <dbReference type="ARBA" id="ARBA00022679"/>
    </source>
</evidence>
<evidence type="ECO:0000256" key="15">
    <source>
        <dbReference type="ARBA" id="ARBA00023027"/>
    </source>
</evidence>
<protein>
    <recommendedName>
        <fullName evidence="16">Uridine kinase</fullName>
        <ecNumber evidence="16">2.7.1.48</ecNumber>
    </recommendedName>
</protein>
<comment type="similarity">
    <text evidence="5 16">Belongs to the uridine kinase family.</text>
</comment>
<keyword evidence="6" id="KW-0285">Flavoprotein</keyword>
<dbReference type="Gene3D" id="3.40.50.2020">
    <property type="match status" value="1"/>
</dbReference>
<accession>A0AAN7A1Q9</accession>
<dbReference type="SUPFAM" id="SSF52540">
    <property type="entry name" value="P-loop containing nucleoside triphosphate hydrolases"/>
    <property type="match status" value="1"/>
</dbReference>
<keyword evidence="11" id="KW-0106">Calcium</keyword>
<comment type="catalytic activity">
    <reaction evidence="16">
        <text>uridine + ATP = UMP + ADP + H(+)</text>
        <dbReference type="Rhea" id="RHEA:16825"/>
        <dbReference type="ChEBI" id="CHEBI:15378"/>
        <dbReference type="ChEBI" id="CHEBI:16704"/>
        <dbReference type="ChEBI" id="CHEBI:30616"/>
        <dbReference type="ChEBI" id="CHEBI:57865"/>
        <dbReference type="ChEBI" id="CHEBI:456216"/>
        <dbReference type="EC" id="2.7.1.48"/>
    </reaction>
</comment>
<dbReference type="InterPro" id="IPR045024">
    <property type="entry name" value="NDH-2"/>
</dbReference>
<dbReference type="Pfam" id="PF07992">
    <property type="entry name" value="Pyr_redox_2"/>
    <property type="match status" value="1"/>
</dbReference>
<comment type="similarity">
    <text evidence="4">Belongs to the NADH dehydrogenase family.</text>
</comment>
<dbReference type="Pfam" id="PF00485">
    <property type="entry name" value="PRK"/>
    <property type="match status" value="1"/>
</dbReference>
<comment type="pathway">
    <text evidence="3 16">Pyrimidine metabolism; CTP biosynthesis via salvage pathway; CTP from cytidine: step 1/3.</text>
</comment>
<evidence type="ECO:0000256" key="4">
    <source>
        <dbReference type="ARBA" id="ARBA00005272"/>
    </source>
</evidence>
<dbReference type="FunFam" id="3.50.50.100:FF:000002">
    <property type="entry name" value="External alternative NAD(P)H-ubiquinone oxidoreductase B1, mitochondrial"/>
    <property type="match status" value="1"/>
</dbReference>
<comment type="caution">
    <text evidence="18">The sequence shown here is derived from an EMBL/GenBank/DDBJ whole genome shotgun (WGS) entry which is preliminary data.</text>
</comment>
<dbReference type="FunFam" id="3.50.50.100:FF:000005">
    <property type="entry name" value="NADH-ubiquinone oxidoreductase 64 kDa subunit"/>
    <property type="match status" value="1"/>
</dbReference>
<evidence type="ECO:0000256" key="2">
    <source>
        <dbReference type="ARBA" id="ARBA00004690"/>
    </source>
</evidence>
<dbReference type="SMART" id="SM00382">
    <property type="entry name" value="AAA"/>
    <property type="match status" value="1"/>
</dbReference>